<comment type="similarity">
    <text evidence="3">Belongs to the SmpB family.</text>
</comment>
<dbReference type="EMBL" id="VUNS01000014">
    <property type="protein sequence ID" value="MST97999.1"/>
    <property type="molecule type" value="Genomic_DNA"/>
</dbReference>
<gene>
    <name evidence="3 4" type="primary">smpB</name>
    <name evidence="4" type="ORF">FYJ85_13210</name>
</gene>
<dbReference type="CDD" id="cd09294">
    <property type="entry name" value="SmpB"/>
    <property type="match status" value="1"/>
</dbReference>
<dbReference type="PANTHER" id="PTHR30308:SF2">
    <property type="entry name" value="SSRA-BINDING PROTEIN"/>
    <property type="match status" value="1"/>
</dbReference>
<comment type="caution">
    <text evidence="4">The sequence shown here is derived from an EMBL/GenBank/DDBJ whole genome shotgun (WGS) entry which is preliminary data.</text>
</comment>
<dbReference type="NCBIfam" id="NF003843">
    <property type="entry name" value="PRK05422.1"/>
    <property type="match status" value="1"/>
</dbReference>
<keyword evidence="2 3" id="KW-0694">RNA-binding</keyword>
<dbReference type="InterPro" id="IPR023620">
    <property type="entry name" value="SmpB"/>
</dbReference>
<protein>
    <recommendedName>
        <fullName evidence="3">SsrA-binding protein</fullName>
    </recommendedName>
    <alternativeName>
        <fullName evidence="3">Small protein B</fullName>
    </alternativeName>
</protein>
<dbReference type="Proteomes" id="UP000435649">
    <property type="component" value="Unassembled WGS sequence"/>
</dbReference>
<evidence type="ECO:0000256" key="2">
    <source>
        <dbReference type="ARBA" id="ARBA00022884"/>
    </source>
</evidence>
<dbReference type="SUPFAM" id="SSF74982">
    <property type="entry name" value="Small protein B (SmpB)"/>
    <property type="match status" value="1"/>
</dbReference>
<evidence type="ECO:0000313" key="4">
    <source>
        <dbReference type="EMBL" id="MST97999.1"/>
    </source>
</evidence>
<keyword evidence="1 3" id="KW-0963">Cytoplasm</keyword>
<evidence type="ECO:0000313" key="5">
    <source>
        <dbReference type="Proteomes" id="UP000435649"/>
    </source>
</evidence>
<reference evidence="4 5" key="1">
    <citation type="submission" date="2019-08" db="EMBL/GenBank/DDBJ databases">
        <title>In-depth cultivation of the pig gut microbiome towards novel bacterial diversity and tailored functional studies.</title>
        <authorList>
            <person name="Wylensek D."/>
            <person name="Hitch T.C.A."/>
            <person name="Clavel T."/>
        </authorList>
    </citation>
    <scope>NUCLEOTIDE SEQUENCE [LARGE SCALE GENOMIC DNA]</scope>
    <source>
        <strain evidence="4 5">BBE-744-WT-12</strain>
    </source>
</reference>
<evidence type="ECO:0000256" key="3">
    <source>
        <dbReference type="HAMAP-Rule" id="MF_00023"/>
    </source>
</evidence>
<name>A0A844G6R2_9BACT</name>
<dbReference type="RefSeq" id="WP_106055625.1">
    <property type="nucleotide sequence ID" value="NZ_CALXOB010000029.1"/>
</dbReference>
<dbReference type="NCBIfam" id="TIGR00086">
    <property type="entry name" value="smpB"/>
    <property type="match status" value="1"/>
</dbReference>
<dbReference type="GO" id="GO:0070929">
    <property type="term" value="P:trans-translation"/>
    <property type="evidence" value="ECO:0007669"/>
    <property type="project" value="UniProtKB-UniRule"/>
</dbReference>
<dbReference type="Gene3D" id="2.40.280.10">
    <property type="match status" value="1"/>
</dbReference>
<sequence length="153" mass="17785">MPRRNPEEPVLATNKKAFHDYNIIERFEAGIQLVGTEVKSCRAKSITMIDSYVTIRNGQAWLENLHIAPYGFGNRFNHEAKQKRRLLLHKNEILKLAQWVGTRGGTIIPLKVYLKQGLVKIEIAFCQGKSHGDKRDTLRKRQDDLEMRRAFKR</sequence>
<organism evidence="4 5">
    <name type="scientific">Victivallis lenta</name>
    <dbReference type="NCBI Taxonomy" id="2606640"/>
    <lineage>
        <taxon>Bacteria</taxon>
        <taxon>Pseudomonadati</taxon>
        <taxon>Lentisphaerota</taxon>
        <taxon>Lentisphaeria</taxon>
        <taxon>Victivallales</taxon>
        <taxon>Victivallaceae</taxon>
        <taxon>Victivallis</taxon>
    </lineage>
</organism>
<keyword evidence="5" id="KW-1185">Reference proteome</keyword>
<dbReference type="GO" id="GO:0070930">
    <property type="term" value="P:trans-translation-dependent protein tagging"/>
    <property type="evidence" value="ECO:0007669"/>
    <property type="project" value="TreeGrafter"/>
</dbReference>
<dbReference type="PANTHER" id="PTHR30308">
    <property type="entry name" value="TMRNA-BINDING COMPONENT OF TRANS-TRANSLATION TAGGING COMPLEX"/>
    <property type="match status" value="1"/>
</dbReference>
<dbReference type="AlphaFoldDB" id="A0A844G6R2"/>
<dbReference type="GO" id="GO:0003723">
    <property type="term" value="F:RNA binding"/>
    <property type="evidence" value="ECO:0007669"/>
    <property type="project" value="UniProtKB-UniRule"/>
</dbReference>
<dbReference type="InterPro" id="IPR000037">
    <property type="entry name" value="SsrA-bd_prot"/>
</dbReference>
<dbReference type="Pfam" id="PF01668">
    <property type="entry name" value="SmpB"/>
    <property type="match status" value="1"/>
</dbReference>
<proteinExistence type="inferred from homology"/>
<dbReference type="HAMAP" id="MF_00023">
    <property type="entry name" value="SmpB"/>
    <property type="match status" value="1"/>
</dbReference>
<dbReference type="GO" id="GO:0005829">
    <property type="term" value="C:cytosol"/>
    <property type="evidence" value="ECO:0007669"/>
    <property type="project" value="TreeGrafter"/>
</dbReference>
<comment type="function">
    <text evidence="3">Required for rescue of stalled ribosomes mediated by trans-translation. Binds to transfer-messenger RNA (tmRNA), required for stable association of tmRNA with ribosomes. tmRNA and SmpB together mimic tRNA shape, replacing the anticodon stem-loop with SmpB. tmRNA is encoded by the ssrA gene; the 2 termini fold to resemble tRNA(Ala) and it encodes a 'tag peptide', a short internal open reading frame. During trans-translation Ala-aminoacylated tmRNA acts like a tRNA, entering the A-site of stalled ribosomes, displacing the stalled mRNA. The ribosome then switches to translate the ORF on the tmRNA; the nascent peptide is terminated with the 'tag peptide' encoded by the tmRNA and targeted for degradation. The ribosome is freed to recommence translation, which seems to be the essential function of trans-translation.</text>
</comment>
<evidence type="ECO:0000256" key="1">
    <source>
        <dbReference type="ARBA" id="ARBA00022490"/>
    </source>
</evidence>
<comment type="subcellular location">
    <subcellularLocation>
        <location evidence="3">Cytoplasm</location>
    </subcellularLocation>
    <text evidence="3">The tmRNA-SmpB complex associates with stalled 70S ribosomes.</text>
</comment>
<accession>A0A844G6R2</accession>